<evidence type="ECO:0000259" key="4">
    <source>
        <dbReference type="Pfam" id="PF00561"/>
    </source>
</evidence>
<comment type="similarity">
    <text evidence="1">Belongs to the peptidase S33 family.</text>
</comment>
<feature type="domain" description="AB hydrolase-1" evidence="4">
    <location>
        <begin position="88"/>
        <end position="269"/>
    </location>
</feature>
<name>A0AAW0BQ75_9AGAR</name>
<evidence type="ECO:0000313" key="6">
    <source>
        <dbReference type="EMBL" id="KAK7028826.1"/>
    </source>
</evidence>
<dbReference type="InterPro" id="IPR029058">
    <property type="entry name" value="AB_hydrolase_fold"/>
</dbReference>
<dbReference type="InterPro" id="IPR000073">
    <property type="entry name" value="AB_hydrolase_1"/>
</dbReference>
<dbReference type="PANTHER" id="PTHR43248:SF25">
    <property type="entry name" value="AB HYDROLASE-1 DOMAIN-CONTAINING PROTEIN-RELATED"/>
    <property type="match status" value="1"/>
</dbReference>
<dbReference type="Gene3D" id="3.40.50.1820">
    <property type="entry name" value="alpha/beta hydrolase"/>
    <property type="match status" value="1"/>
</dbReference>
<feature type="domain" description="Peptidase S33 tripeptidyl aminopeptidase-like C-terminal" evidence="5">
    <location>
        <begin position="402"/>
        <end position="499"/>
    </location>
</feature>
<feature type="chain" id="PRO_5044001664" description="Alpha/beta-hydrolase" evidence="3">
    <location>
        <begin position="20"/>
        <end position="533"/>
    </location>
</feature>
<dbReference type="PANTHER" id="PTHR43248">
    <property type="entry name" value="2-SUCCINYL-6-HYDROXY-2,4-CYCLOHEXADIENE-1-CARBOXYLATE SYNTHASE"/>
    <property type="match status" value="1"/>
</dbReference>
<dbReference type="GO" id="GO:0016787">
    <property type="term" value="F:hydrolase activity"/>
    <property type="evidence" value="ECO:0007669"/>
    <property type="project" value="UniProtKB-KW"/>
</dbReference>
<dbReference type="InterPro" id="IPR051601">
    <property type="entry name" value="Serine_prot/Carboxylest_S33"/>
</dbReference>
<feature type="signal peptide" evidence="3">
    <location>
        <begin position="1"/>
        <end position="19"/>
    </location>
</feature>
<keyword evidence="7" id="KW-1185">Reference proteome</keyword>
<evidence type="ECO:0000256" key="3">
    <source>
        <dbReference type="SAM" id="SignalP"/>
    </source>
</evidence>
<dbReference type="SUPFAM" id="SSF53474">
    <property type="entry name" value="alpha/beta-Hydrolases"/>
    <property type="match status" value="1"/>
</dbReference>
<gene>
    <name evidence="6" type="ORF">VNI00_014839</name>
</gene>
<proteinExistence type="inferred from homology"/>
<keyword evidence="3" id="KW-0732">Signal</keyword>
<organism evidence="6 7">
    <name type="scientific">Paramarasmius palmivorus</name>
    <dbReference type="NCBI Taxonomy" id="297713"/>
    <lineage>
        <taxon>Eukaryota</taxon>
        <taxon>Fungi</taxon>
        <taxon>Dikarya</taxon>
        <taxon>Basidiomycota</taxon>
        <taxon>Agaricomycotina</taxon>
        <taxon>Agaricomycetes</taxon>
        <taxon>Agaricomycetidae</taxon>
        <taxon>Agaricales</taxon>
        <taxon>Marasmiineae</taxon>
        <taxon>Marasmiaceae</taxon>
        <taxon>Paramarasmius</taxon>
    </lineage>
</organism>
<dbReference type="AlphaFoldDB" id="A0AAW0BQ75"/>
<keyword evidence="2" id="KW-0378">Hydrolase</keyword>
<dbReference type="Pfam" id="PF08386">
    <property type="entry name" value="Abhydrolase_4"/>
    <property type="match status" value="1"/>
</dbReference>
<evidence type="ECO:0000313" key="7">
    <source>
        <dbReference type="Proteomes" id="UP001383192"/>
    </source>
</evidence>
<evidence type="ECO:0000256" key="2">
    <source>
        <dbReference type="ARBA" id="ARBA00022801"/>
    </source>
</evidence>
<dbReference type="InterPro" id="IPR013595">
    <property type="entry name" value="Pept_S33_TAP-like_C"/>
</dbReference>
<evidence type="ECO:0000256" key="1">
    <source>
        <dbReference type="ARBA" id="ARBA00010088"/>
    </source>
</evidence>
<protein>
    <recommendedName>
        <fullName evidence="8">Alpha/beta-hydrolase</fullName>
    </recommendedName>
</protein>
<dbReference type="Pfam" id="PF00561">
    <property type="entry name" value="Abhydrolase_1"/>
    <property type="match status" value="1"/>
</dbReference>
<dbReference type="Proteomes" id="UP001383192">
    <property type="component" value="Unassembled WGS sequence"/>
</dbReference>
<reference evidence="6 7" key="1">
    <citation type="submission" date="2024-01" db="EMBL/GenBank/DDBJ databases">
        <title>A draft genome for a cacao thread blight-causing isolate of Paramarasmius palmivorus.</title>
        <authorList>
            <person name="Baruah I.K."/>
            <person name="Bukari Y."/>
            <person name="Amoako-Attah I."/>
            <person name="Meinhardt L.W."/>
            <person name="Bailey B.A."/>
            <person name="Cohen S.P."/>
        </authorList>
    </citation>
    <scope>NUCLEOTIDE SEQUENCE [LARGE SCALE GENOMIC DNA]</scope>
    <source>
        <strain evidence="6 7">GH-12</strain>
    </source>
</reference>
<evidence type="ECO:0000259" key="5">
    <source>
        <dbReference type="Pfam" id="PF08386"/>
    </source>
</evidence>
<comment type="caution">
    <text evidence="6">The sequence shown here is derived from an EMBL/GenBank/DDBJ whole genome shotgun (WGS) entry which is preliminary data.</text>
</comment>
<sequence>MLQRFSFLLFLNVLASVSAFAADGADGFDWGSLEPNNNLSWVDCYSGFKCSRLQVPLDYNNPENGKSAAIAVIKYPAAVRGDGYKGSILVNPGGPGGSGVDLALQGADKLQAIVGSEFDVVGFDPRGVSRTTPKVSIFQSDAERNLWFAGESWDLSSTSDALPEAWARYQAFGQLALSRDNDTLSFVSTDNVVKDMLKIVEASGQNKLQFWGFSYGSVLGATFATMFPDRVGRIIIDGCLDMDSYFRNDLGNQLVDSDKTMQTFFDGCNAAGPEACPFYASSPSEIEANLETIYETLRQQPIPVFTGDSYGTVTYDTLRNVVTSALDSPVDLFVPLAAGLAQLSAGNGTLIHQLFTSFVTSSAPVGEANIAIECSDADPLNMTSSDLRDYMATINSTFRGSVAVPIMTQCAGWKVHPETRFAGPVGANTSFPLLIIGNTADPITPLAAAKKNGQAFPGSVVLTQDSPGHTSLAGSSTCTYAAVAAYFSNGTLPQEGTVCAVESQLFPNATESGSLSARSLNHIRRRSMPSTSH</sequence>
<evidence type="ECO:0008006" key="8">
    <source>
        <dbReference type="Google" id="ProtNLM"/>
    </source>
</evidence>
<accession>A0AAW0BQ75</accession>
<dbReference type="EMBL" id="JAYKXP010000088">
    <property type="protein sequence ID" value="KAK7028826.1"/>
    <property type="molecule type" value="Genomic_DNA"/>
</dbReference>